<protein>
    <submittedName>
        <fullName evidence="9">Potassium uptake protein, TrkH family</fullName>
        <ecNumber evidence="9">3.6.3.14</ecNumber>
    </submittedName>
</protein>
<dbReference type="GO" id="GO:0016787">
    <property type="term" value="F:hydrolase activity"/>
    <property type="evidence" value="ECO:0007669"/>
    <property type="project" value="UniProtKB-KW"/>
</dbReference>
<dbReference type="Pfam" id="PF02386">
    <property type="entry name" value="TrkH"/>
    <property type="match status" value="1"/>
</dbReference>
<evidence type="ECO:0000256" key="8">
    <source>
        <dbReference type="SAM" id="Phobius"/>
    </source>
</evidence>
<dbReference type="RefSeq" id="WP_007002380.1">
    <property type="nucleotide sequence ID" value="NZ_GG770777.1"/>
</dbReference>
<feature type="transmembrane region" description="Helical" evidence="8">
    <location>
        <begin position="240"/>
        <end position="259"/>
    </location>
</feature>
<keyword evidence="9" id="KW-0378">Hydrolase</keyword>
<keyword evidence="3" id="KW-1003">Cell membrane</keyword>
<dbReference type="PANTHER" id="PTHR32024:SF1">
    <property type="entry name" value="KTR SYSTEM POTASSIUM UPTAKE PROTEIN B"/>
    <property type="match status" value="1"/>
</dbReference>
<feature type="transmembrane region" description="Helical" evidence="8">
    <location>
        <begin position="52"/>
        <end position="71"/>
    </location>
</feature>
<evidence type="ECO:0000256" key="6">
    <source>
        <dbReference type="ARBA" id="ARBA00023065"/>
    </source>
</evidence>
<keyword evidence="6" id="KW-0406">Ion transport</keyword>
<feature type="transmembrane region" description="Helical" evidence="8">
    <location>
        <begin position="306"/>
        <end position="338"/>
    </location>
</feature>
<dbReference type="GO" id="GO:0005886">
    <property type="term" value="C:plasma membrane"/>
    <property type="evidence" value="ECO:0007669"/>
    <property type="project" value="UniProtKB-SubCell"/>
</dbReference>
<name>D5RQI8_9PROT</name>
<dbReference type="GO" id="GO:0008324">
    <property type="term" value="F:monoatomic cation transmembrane transporter activity"/>
    <property type="evidence" value="ECO:0007669"/>
    <property type="project" value="InterPro"/>
</dbReference>
<keyword evidence="7 8" id="KW-0472">Membrane</keyword>
<dbReference type="InterPro" id="IPR003445">
    <property type="entry name" value="Cat_transpt"/>
</dbReference>
<evidence type="ECO:0000256" key="1">
    <source>
        <dbReference type="ARBA" id="ARBA00004651"/>
    </source>
</evidence>
<feature type="transmembrane region" description="Helical" evidence="8">
    <location>
        <begin position="83"/>
        <end position="107"/>
    </location>
</feature>
<comment type="caution">
    <text evidence="9">The sequence shown here is derived from an EMBL/GenBank/DDBJ whole genome shotgun (WGS) entry which is preliminary data.</text>
</comment>
<feature type="transmembrane region" description="Helical" evidence="8">
    <location>
        <begin position="200"/>
        <end position="220"/>
    </location>
</feature>
<keyword evidence="4 8" id="KW-0812">Transmembrane</keyword>
<comment type="subcellular location">
    <subcellularLocation>
        <location evidence="1">Cell membrane</location>
        <topology evidence="1">Multi-pass membrane protein</topology>
    </subcellularLocation>
</comment>
<evidence type="ECO:0000256" key="3">
    <source>
        <dbReference type="ARBA" id="ARBA00022475"/>
    </source>
</evidence>
<evidence type="ECO:0000256" key="4">
    <source>
        <dbReference type="ARBA" id="ARBA00022692"/>
    </source>
</evidence>
<keyword evidence="2" id="KW-0813">Transport</keyword>
<evidence type="ECO:0000313" key="10">
    <source>
        <dbReference type="Proteomes" id="UP000005324"/>
    </source>
</evidence>
<feature type="transmembrane region" description="Helical" evidence="8">
    <location>
        <begin position="412"/>
        <end position="437"/>
    </location>
</feature>
<dbReference type="PANTHER" id="PTHR32024">
    <property type="entry name" value="TRK SYSTEM POTASSIUM UPTAKE PROTEIN TRKG-RELATED"/>
    <property type="match status" value="1"/>
</dbReference>
<dbReference type="AlphaFoldDB" id="D5RQI8"/>
<sequence length="454" mass="47281">MAFSFPDRTPVPPRLMAHPARLVPAIFLLAILLGTALLMLPLASADGTGTGFLTALFTATSAVCVTGLIVVDTATHWSGFGRVVILLLFQLGGFGIMSGATLLGLLVARRLRLGTRLVAQAETRGLALGDISAVLRLVLATTLAVEAVVALALAWRLRAALGLGWADAAWHGLFHAVSAFNNAGFSTFSDSLVRFSQDPLVLGPVAAAVVIGGIGCPVLFDLRRDLRNPARWTLHTKLTLLGTAILLPAGFVAVLGYEWTNPATLGALPPADRLSNAAFHSVMLRSAGFNALDVGQMRDETLAVSYALMLIGGGSAGTAGGIKVTTFILLGLVVWAVARGEPDTAAFGRRVPHEVQRQALSVVLLAVGLAGLATLALLSLTDLPLRDVIFEAVSATATVGMSTGVTPDLPPAAQAVIVVLMFIGRVGSITVATALALRGRQSPYRYPEERPIVG</sequence>
<evidence type="ECO:0000256" key="2">
    <source>
        <dbReference type="ARBA" id="ARBA00022448"/>
    </source>
</evidence>
<reference evidence="9 10" key="1">
    <citation type="submission" date="2010-04" db="EMBL/GenBank/DDBJ databases">
        <authorList>
            <person name="Qin X."/>
            <person name="Bachman B."/>
            <person name="Battles P."/>
            <person name="Bell A."/>
            <person name="Bess C."/>
            <person name="Bickham C."/>
            <person name="Chaboub L."/>
            <person name="Chen D."/>
            <person name="Coyle M."/>
            <person name="Deiros D.R."/>
            <person name="Dinh H."/>
            <person name="Forbes L."/>
            <person name="Fowler G."/>
            <person name="Francisco L."/>
            <person name="Fu Q."/>
            <person name="Gubbala S."/>
            <person name="Hale W."/>
            <person name="Han Y."/>
            <person name="Hemphill L."/>
            <person name="Highlander S.K."/>
            <person name="Hirani K."/>
            <person name="Hogues M."/>
            <person name="Jackson L."/>
            <person name="Jakkamsetti A."/>
            <person name="Javaid M."/>
            <person name="Jiang H."/>
            <person name="Korchina V."/>
            <person name="Kovar C."/>
            <person name="Lara F."/>
            <person name="Lee S."/>
            <person name="Mata R."/>
            <person name="Mathew T."/>
            <person name="Moen C."/>
            <person name="Morales K."/>
            <person name="Munidasa M."/>
            <person name="Nazareth L."/>
            <person name="Ngo R."/>
            <person name="Nguyen L."/>
            <person name="Okwuonu G."/>
            <person name="Ongeri F."/>
            <person name="Patil S."/>
            <person name="Petrosino J."/>
            <person name="Pham C."/>
            <person name="Pham P."/>
            <person name="Pu L.-L."/>
            <person name="Puazo M."/>
            <person name="Raj R."/>
            <person name="Reid J."/>
            <person name="Rouhana J."/>
            <person name="Saada N."/>
            <person name="Shang Y."/>
            <person name="Simmons D."/>
            <person name="Thornton R."/>
            <person name="Warren J."/>
            <person name="Weissenberger G."/>
            <person name="Zhang J."/>
            <person name="Zhang L."/>
            <person name="Zhou C."/>
            <person name="Zhu D."/>
            <person name="Muzny D."/>
            <person name="Worley K."/>
            <person name="Gibbs R."/>
        </authorList>
    </citation>
    <scope>NUCLEOTIDE SEQUENCE [LARGE SCALE GENOMIC DNA]</scope>
    <source>
        <strain evidence="9 10">ATCC 49957</strain>
    </source>
</reference>
<keyword evidence="10" id="KW-1185">Reference proteome</keyword>
<dbReference type="EMBL" id="ADVL01000664">
    <property type="protein sequence ID" value="EFH10441.1"/>
    <property type="molecule type" value="Genomic_DNA"/>
</dbReference>
<gene>
    <name evidence="9" type="primary">ntpJ</name>
    <name evidence="9" type="ORF">HMPREF0731_3350</name>
</gene>
<feature type="transmembrane region" description="Helical" evidence="8">
    <location>
        <begin position="20"/>
        <end position="40"/>
    </location>
</feature>
<dbReference type="HOGENOM" id="CLU_026429_0_0_5"/>
<evidence type="ECO:0000313" key="9">
    <source>
        <dbReference type="EMBL" id="EFH10441.1"/>
    </source>
</evidence>
<accession>D5RQI8</accession>
<evidence type="ECO:0000256" key="7">
    <source>
        <dbReference type="ARBA" id="ARBA00023136"/>
    </source>
</evidence>
<proteinExistence type="predicted"/>
<feature type="transmembrane region" description="Helical" evidence="8">
    <location>
        <begin position="359"/>
        <end position="380"/>
    </location>
</feature>
<evidence type="ECO:0000256" key="5">
    <source>
        <dbReference type="ARBA" id="ARBA00022989"/>
    </source>
</evidence>
<organism evidence="9 10">
    <name type="scientific">Pseudoroseomonas cervicalis ATCC 49957</name>
    <dbReference type="NCBI Taxonomy" id="525371"/>
    <lineage>
        <taxon>Bacteria</taxon>
        <taxon>Pseudomonadati</taxon>
        <taxon>Pseudomonadota</taxon>
        <taxon>Alphaproteobacteria</taxon>
        <taxon>Acetobacterales</taxon>
        <taxon>Roseomonadaceae</taxon>
        <taxon>Roseomonas</taxon>
    </lineage>
</organism>
<dbReference type="EC" id="3.6.3.14" evidence="9"/>
<dbReference type="GO" id="GO:0030001">
    <property type="term" value="P:metal ion transport"/>
    <property type="evidence" value="ECO:0007669"/>
    <property type="project" value="UniProtKB-ARBA"/>
</dbReference>
<feature type="transmembrane region" description="Helical" evidence="8">
    <location>
        <begin position="133"/>
        <end position="155"/>
    </location>
</feature>
<keyword evidence="5 8" id="KW-1133">Transmembrane helix</keyword>
<dbReference type="Proteomes" id="UP000005324">
    <property type="component" value="Unassembled WGS sequence"/>
</dbReference>